<proteinExistence type="predicted"/>
<sequence>MVNHIKYRKLGVIAYMLLMTGLLVSSCESDDDSSTERISSTVHMKTLPKVKYVLGDELDLSEIVLTIDKEGSSVDVPFSSFSSENISVEPANGTVLDFSHEQVTIKVGDSGQGIIQAISVTNNVVAIEVKTKATENYINGQMLDLNDLVVTLIREDGATTDVAYSDFDADIETSPVNGDILEISNSEIDITYIATNVKVAQNIQVVPFSPATGTIVSMPTKGEYKVGELLELEGTSIHFTMEDGQEIDIPFENFEDFGLTATPAHESKLKLSDSEVEIMHSNGTSIVVPITVNALDVVGMTMEMKPEKTLYKDGEAIDLKGLILRLEVNGQEDLLIANDDFDIYGINSSPAQEAIYTDGTSEIVVSYPDLADTVVISLGSEIIYESDFSADVDGWQVNQNGGGAANVLIEDGILVAKDIVVGTNPWDVQLFKPSLLLEKDAKYKLTVHVKAYPGNGDFWFSMSVGDGTGRDGWQAYDGGGGVWLAGDTEYQTYEKEFVMGLDTTNGARILLDIGNQTNAIMVQFVKLEKL</sequence>
<evidence type="ECO:0000259" key="2">
    <source>
        <dbReference type="Pfam" id="PF02018"/>
    </source>
</evidence>
<dbReference type="EMBL" id="JBHSAW010000010">
    <property type="protein sequence ID" value="MFC4096916.1"/>
    <property type="molecule type" value="Genomic_DNA"/>
</dbReference>
<dbReference type="Pfam" id="PF02018">
    <property type="entry name" value="CBM_4_9"/>
    <property type="match status" value="1"/>
</dbReference>
<dbReference type="InterPro" id="IPR003305">
    <property type="entry name" value="CenC_carb-bd"/>
</dbReference>
<accession>A0ABV8JSU6</accession>
<dbReference type="Gene3D" id="2.60.120.260">
    <property type="entry name" value="Galactose-binding domain-like"/>
    <property type="match status" value="1"/>
</dbReference>
<protein>
    <submittedName>
        <fullName evidence="3">Carbohydrate binding domain-containing protein</fullName>
    </submittedName>
</protein>
<reference evidence="4" key="1">
    <citation type="journal article" date="2019" name="Int. J. Syst. Evol. Microbiol.">
        <title>The Global Catalogue of Microorganisms (GCM) 10K type strain sequencing project: providing services to taxonomists for standard genome sequencing and annotation.</title>
        <authorList>
            <consortium name="The Broad Institute Genomics Platform"/>
            <consortium name="The Broad Institute Genome Sequencing Center for Infectious Disease"/>
            <person name="Wu L."/>
            <person name="Ma J."/>
        </authorList>
    </citation>
    <scope>NUCLEOTIDE SEQUENCE [LARGE SCALE GENOMIC DNA]</scope>
    <source>
        <strain evidence="4">CECT 7477</strain>
    </source>
</reference>
<evidence type="ECO:0000313" key="4">
    <source>
        <dbReference type="Proteomes" id="UP001595814"/>
    </source>
</evidence>
<dbReference type="Gene3D" id="2.60.40.3630">
    <property type="match status" value="3"/>
</dbReference>
<dbReference type="SUPFAM" id="SSF49785">
    <property type="entry name" value="Galactose-binding domain-like"/>
    <property type="match status" value="1"/>
</dbReference>
<keyword evidence="4" id="KW-1185">Reference proteome</keyword>
<feature type="domain" description="CBM-cenC" evidence="2">
    <location>
        <begin position="381"/>
        <end position="511"/>
    </location>
</feature>
<dbReference type="RefSeq" id="WP_192461649.1">
    <property type="nucleotide sequence ID" value="NZ_JACYFJ010000002.1"/>
</dbReference>
<organism evidence="3 4">
    <name type="scientific">Euzebyella saccharophila</name>
    <dbReference type="NCBI Taxonomy" id="679664"/>
    <lineage>
        <taxon>Bacteria</taxon>
        <taxon>Pseudomonadati</taxon>
        <taxon>Bacteroidota</taxon>
        <taxon>Flavobacteriia</taxon>
        <taxon>Flavobacteriales</taxon>
        <taxon>Flavobacteriaceae</taxon>
        <taxon>Euzebyella</taxon>
    </lineage>
</organism>
<evidence type="ECO:0000313" key="3">
    <source>
        <dbReference type="EMBL" id="MFC4096916.1"/>
    </source>
</evidence>
<evidence type="ECO:0000256" key="1">
    <source>
        <dbReference type="ARBA" id="ARBA00022801"/>
    </source>
</evidence>
<comment type="caution">
    <text evidence="3">The sequence shown here is derived from an EMBL/GenBank/DDBJ whole genome shotgun (WGS) entry which is preliminary data.</text>
</comment>
<name>A0ABV8JSU6_9FLAO</name>
<dbReference type="PROSITE" id="PS51257">
    <property type="entry name" value="PROKAR_LIPOPROTEIN"/>
    <property type="match status" value="1"/>
</dbReference>
<dbReference type="InterPro" id="IPR008979">
    <property type="entry name" value="Galactose-bd-like_sf"/>
</dbReference>
<keyword evidence="1" id="KW-0378">Hydrolase</keyword>
<gene>
    <name evidence="3" type="ORF">ACFOUT_13590</name>
</gene>
<dbReference type="Proteomes" id="UP001595814">
    <property type="component" value="Unassembled WGS sequence"/>
</dbReference>